<feature type="compositionally biased region" description="Basic and acidic residues" evidence="1">
    <location>
        <begin position="555"/>
        <end position="564"/>
    </location>
</feature>
<organism evidence="2 3">
    <name type="scientific">Kalmanozyma brasiliensis (strain GHG001)</name>
    <name type="common">Yeast</name>
    <name type="synonym">Pseudozyma brasiliensis</name>
    <dbReference type="NCBI Taxonomy" id="1365824"/>
    <lineage>
        <taxon>Eukaryota</taxon>
        <taxon>Fungi</taxon>
        <taxon>Dikarya</taxon>
        <taxon>Basidiomycota</taxon>
        <taxon>Ustilaginomycotina</taxon>
        <taxon>Ustilaginomycetes</taxon>
        <taxon>Ustilaginales</taxon>
        <taxon>Ustilaginaceae</taxon>
        <taxon>Kalmanozyma</taxon>
    </lineage>
</organism>
<feature type="compositionally biased region" description="Low complexity" evidence="1">
    <location>
        <begin position="459"/>
        <end position="474"/>
    </location>
</feature>
<dbReference type="OrthoDB" id="244495at2759"/>
<dbReference type="EMBL" id="KI545855">
    <property type="protein sequence ID" value="EST09002.1"/>
    <property type="molecule type" value="Genomic_DNA"/>
</dbReference>
<dbReference type="OMA" id="GMMIANK"/>
<evidence type="ECO:0008006" key="4">
    <source>
        <dbReference type="Google" id="ProtNLM"/>
    </source>
</evidence>
<dbReference type="PANTHER" id="PTHR15615:SF27">
    <property type="entry name" value="PHO85 CYCLIN CLG1"/>
    <property type="match status" value="1"/>
</dbReference>
<dbReference type="PANTHER" id="PTHR15615">
    <property type="match status" value="1"/>
</dbReference>
<reference evidence="3" key="1">
    <citation type="journal article" date="2013" name="Genome Announc.">
        <title>Draft genome sequence of Pseudozyma brasiliensis sp. nov. strain GHG001, a high producer of endo-1,4-xylanase isolated from an insect pest of sugarcane.</title>
        <authorList>
            <person name="Oliveira J.V.D.C."/>
            <person name="dos Santos R.A.C."/>
            <person name="Borges T.A."/>
            <person name="Riano-Pachon D.M."/>
            <person name="Goldman G.H."/>
        </authorList>
    </citation>
    <scope>NUCLEOTIDE SEQUENCE [LARGE SCALE GENOMIC DNA]</scope>
    <source>
        <strain evidence="3">GHG001</strain>
    </source>
</reference>
<accession>V5GSV2</accession>
<dbReference type="GeneID" id="27417182"/>
<dbReference type="Proteomes" id="UP000019377">
    <property type="component" value="Unassembled WGS sequence"/>
</dbReference>
<protein>
    <recommendedName>
        <fullName evidence="4">Cyclin N-terminal domain-containing protein</fullName>
    </recommendedName>
</protein>
<name>V5GSV2_KALBG</name>
<evidence type="ECO:0000256" key="1">
    <source>
        <dbReference type="SAM" id="MobiDB-lite"/>
    </source>
</evidence>
<feature type="region of interest" description="Disordered" evidence="1">
    <location>
        <begin position="971"/>
        <end position="997"/>
    </location>
</feature>
<feature type="compositionally biased region" description="Polar residues" evidence="1">
    <location>
        <begin position="979"/>
        <end position="990"/>
    </location>
</feature>
<dbReference type="STRING" id="1365824.V5GSV2"/>
<gene>
    <name evidence="2" type="ORF">PSEUBRA_SCAF13g01919</name>
</gene>
<dbReference type="GO" id="GO:0019901">
    <property type="term" value="F:protein kinase binding"/>
    <property type="evidence" value="ECO:0007669"/>
    <property type="project" value="InterPro"/>
</dbReference>
<dbReference type="Gene3D" id="1.10.472.10">
    <property type="entry name" value="Cyclin-like"/>
    <property type="match status" value="1"/>
</dbReference>
<feature type="compositionally biased region" description="Basic and acidic residues" evidence="1">
    <location>
        <begin position="313"/>
        <end position="336"/>
    </location>
</feature>
<feature type="compositionally biased region" description="Low complexity" evidence="1">
    <location>
        <begin position="177"/>
        <end position="187"/>
    </location>
</feature>
<feature type="compositionally biased region" description="Basic and acidic residues" evidence="1">
    <location>
        <begin position="346"/>
        <end position="364"/>
    </location>
</feature>
<dbReference type="InterPro" id="IPR013922">
    <property type="entry name" value="Cyclin_PHO80-like"/>
</dbReference>
<dbReference type="GO" id="GO:0000307">
    <property type="term" value="C:cyclin-dependent protein kinase holoenzyme complex"/>
    <property type="evidence" value="ECO:0007669"/>
    <property type="project" value="TreeGrafter"/>
</dbReference>
<feature type="region of interest" description="Disordered" evidence="1">
    <location>
        <begin position="290"/>
        <end position="410"/>
    </location>
</feature>
<dbReference type="GO" id="GO:0016538">
    <property type="term" value="F:cyclin-dependent protein serine/threonine kinase regulator activity"/>
    <property type="evidence" value="ECO:0007669"/>
    <property type="project" value="TreeGrafter"/>
</dbReference>
<feature type="compositionally biased region" description="Low complexity" evidence="1">
    <location>
        <begin position="565"/>
        <end position="590"/>
    </location>
</feature>
<dbReference type="RefSeq" id="XP_016293991.1">
    <property type="nucleotide sequence ID" value="XM_016434575.1"/>
</dbReference>
<feature type="region of interest" description="Disordered" evidence="1">
    <location>
        <begin position="459"/>
        <end position="478"/>
    </location>
</feature>
<dbReference type="AlphaFoldDB" id="V5GSV2"/>
<feature type="compositionally biased region" description="Low complexity" evidence="1">
    <location>
        <begin position="638"/>
        <end position="647"/>
    </location>
</feature>
<dbReference type="GO" id="GO:0005634">
    <property type="term" value="C:nucleus"/>
    <property type="evidence" value="ECO:0007669"/>
    <property type="project" value="TreeGrafter"/>
</dbReference>
<evidence type="ECO:0000313" key="2">
    <source>
        <dbReference type="EMBL" id="EST09002.1"/>
    </source>
</evidence>
<sequence>MSFFHDGQPSTGDYAINSYPAHEQPSHFAAFPPAGAPVYPFVDPTTQSQMYGRPSYTDMAPASMGGGMEHPVWQAPQAPRLTAAAARAGRQPMMGYAAAGYAPAHGANPWYAPYQQPRTHQQLEHQLLVQHHLAKVQERQNGAYPYQPAYGPGPVAYPQQQQPAQSRSQHHYHHPQHAYQAAPAASQNGYSDRQHRYHDNWASASSQREERVPNASHDWSGWHQGSTTHRGSVGYLPQPDHTYSRDLAHVSHRHSEDAASHGSAAWGLPSHARASQAHAWNQPQHYTQQAYANDRRSQSDYRDVAASHRSRHDHHDERAQFTRSQERLHDYAEHSQRHGHSQMRSGHPDAWRQHAEEAQAHSEATHWQAQVEEPRGMQTDTAAPVVDERERESVDEAADQAPAPAPCSPGSLEKSALPIAAIGAQLIWNACAALFDPELLIEAHETADEAMEEDCDDAMSPAAASMPSSSSTPSLNTPDISPWASTVLDRAAVDSASSGDWNAFRSPFGPERLPQMRPQAHSFTFGSDHTSSQHDLHRMAVGAERARSAMTRDVSPSKRSREGSGDSATAAGHSSGASTASSSEPGTPASLAHNSPALSSTVSAHSVETARSPLRAGLGMSLDGSRSESAIRPRRSSSKVSPKLPSSKWSGRIRDNVLAVLRLVSPEWRWSNNDHLFVSLSETLPTATAKASHSPNQGRSGGRDSVTSIVTSYANEPSPAFRRFVHQVLAQTLLSPPAFLLGILNALRLLVMSQLPDGSIDPVVLELFAQPTSAAPFKLFTLGMMIANKHLDDNTFLNKTWNEVTGIPLAELNQTEAWFLKKCNYEVTVPDETWIGFLNRLQSWEAKRSSRGMHRDQDSSKRLLLVLDEALSHFDAIPAFQLDGDAMHGNTRSEATSPMDMWSKSYHRASPLAMMDDEQHCRSAPAVATLLSHESNAGPQRSGHASRASLAIDNPSATLLRTGSDFVTANGSFKDISPLSESGKSQSGNMSGPLMPSALLNGPRGLFHHSSMFGPLATSG</sequence>
<feature type="compositionally biased region" description="Polar residues" evidence="1">
    <location>
        <begin position="592"/>
        <end position="606"/>
    </location>
</feature>
<feature type="region of interest" description="Disordered" evidence="1">
    <location>
        <begin position="543"/>
        <end position="647"/>
    </location>
</feature>
<dbReference type="HOGENOM" id="CLU_005956_0_0_1"/>
<feature type="compositionally biased region" description="Basic and acidic residues" evidence="1">
    <location>
        <begin position="293"/>
        <end position="306"/>
    </location>
</feature>
<feature type="region of interest" description="Disordered" evidence="1">
    <location>
        <begin position="143"/>
        <end position="240"/>
    </location>
</feature>
<feature type="compositionally biased region" description="Low complexity" evidence="1">
    <location>
        <begin position="143"/>
        <end position="165"/>
    </location>
</feature>
<proteinExistence type="predicted"/>
<dbReference type="Pfam" id="PF08613">
    <property type="entry name" value="Cyclin"/>
    <property type="match status" value="1"/>
</dbReference>
<evidence type="ECO:0000313" key="3">
    <source>
        <dbReference type="Proteomes" id="UP000019377"/>
    </source>
</evidence>
<dbReference type="CDD" id="cd20557">
    <property type="entry name" value="CYCLIN_ScPCL1-like"/>
    <property type="match status" value="1"/>
</dbReference>
<feature type="region of interest" description="Disordered" evidence="1">
    <location>
        <begin position="496"/>
        <end position="516"/>
    </location>
</feature>
<dbReference type="eggNOG" id="ENOG502SBB7">
    <property type="taxonomic scope" value="Eukaryota"/>
</dbReference>
<keyword evidence="3" id="KW-1185">Reference proteome</keyword>